<dbReference type="GO" id="GO:0003677">
    <property type="term" value="F:DNA binding"/>
    <property type="evidence" value="ECO:0007669"/>
    <property type="project" value="UniProtKB-KW"/>
</dbReference>
<protein>
    <submittedName>
        <fullName evidence="9">Glycosyl transferase family protein</fullName>
    </submittedName>
</protein>
<evidence type="ECO:0000256" key="7">
    <source>
        <dbReference type="ARBA" id="ARBA00023163"/>
    </source>
</evidence>
<evidence type="ECO:0000259" key="8">
    <source>
        <dbReference type="PROSITE" id="PS50931"/>
    </source>
</evidence>
<dbReference type="Gene3D" id="3.40.1030.10">
    <property type="entry name" value="Nucleoside phosphorylase/phosphoribosyltransferase catalytic domain"/>
    <property type="match status" value="1"/>
</dbReference>
<dbReference type="OrthoDB" id="8455878at2"/>
<dbReference type="Gene3D" id="1.10.10.10">
    <property type="entry name" value="Winged helix-like DNA-binding domain superfamily/Winged helix DNA-binding domain"/>
    <property type="match status" value="1"/>
</dbReference>
<keyword evidence="5" id="KW-0805">Transcription regulation</keyword>
<keyword evidence="7" id="KW-0804">Transcription</keyword>
<evidence type="ECO:0000256" key="4">
    <source>
        <dbReference type="ARBA" id="ARBA00022679"/>
    </source>
</evidence>
<dbReference type="InterPro" id="IPR036390">
    <property type="entry name" value="WH_DNA-bd_sf"/>
</dbReference>
<accession>A0A9Q9D9L4</accession>
<evidence type="ECO:0000256" key="5">
    <source>
        <dbReference type="ARBA" id="ARBA00023015"/>
    </source>
</evidence>
<dbReference type="PANTHER" id="PTHR30118:SF15">
    <property type="entry name" value="TRANSCRIPTIONAL REGULATORY PROTEIN"/>
    <property type="match status" value="1"/>
</dbReference>
<dbReference type="NCBIfam" id="NF006564">
    <property type="entry name" value="PRK09071.1"/>
    <property type="match status" value="1"/>
</dbReference>
<dbReference type="GO" id="GO:0003700">
    <property type="term" value="F:DNA-binding transcription factor activity"/>
    <property type="evidence" value="ECO:0007669"/>
    <property type="project" value="InterPro"/>
</dbReference>
<evidence type="ECO:0000313" key="9">
    <source>
        <dbReference type="EMBL" id="USJ23021.1"/>
    </source>
</evidence>
<comment type="similarity">
    <text evidence="1">Belongs to the LysR transcriptional regulatory family.</text>
</comment>
<dbReference type="SUPFAM" id="SSF47648">
    <property type="entry name" value="Nucleoside phosphorylase/phosphoribosyltransferase N-terminal domain"/>
    <property type="match status" value="1"/>
</dbReference>
<dbReference type="Pfam" id="PF02885">
    <property type="entry name" value="Glycos_trans_3N"/>
    <property type="match status" value="1"/>
</dbReference>
<dbReference type="InterPro" id="IPR035902">
    <property type="entry name" value="Nuc_phospho_transferase"/>
</dbReference>
<dbReference type="InterPro" id="IPR036320">
    <property type="entry name" value="Glycosyl_Trfase_fam3_N_dom_sf"/>
</dbReference>
<sequence length="491" mass="52439">MAKATASVTGGASASNERQTDLSKLRLLLALDALLRENSVSRAASSVGLQPSAMSRLLGQLREDYADPLFLRTGHGLRPTPLAESLRLRVRALAAETEALLDARAAGSASAPTQTGHAGWEGQALTDAPPLAVRPSRLLEGEPAPEQFAAKLAEIGDDAAPERRLARCIATVGTGAGRSRPLSEEEAEDALAIILAGEADPVQIGALMTVLHYRGPTAVEVAGFVRAMRRHIGAIEPGNGIADLDWPCYLSPKLKTAPWFLHAARLVVDAGHRVVLHGSYGEEGTDRYKLEVAASAAGIPICTSITAAKTALRSAGIAYLPLSAFAPQVYRLLGLYRLMEMRMPLNAAIHLINPMGGRTSLLGVANPSSRTLSRDIAMLLGTRELTILGNTRDHAEFTPYRQTPLFRLVGGEASEVIIPAKIAPPAEPRTGLSSREYWQAVWTGAARDERAETTIITTAAAALVSLRNHDDFEAACETVRGLWNNRSRRMA</sequence>
<dbReference type="InterPro" id="IPR050389">
    <property type="entry name" value="LysR-type_TF"/>
</dbReference>
<evidence type="ECO:0000256" key="6">
    <source>
        <dbReference type="ARBA" id="ARBA00023125"/>
    </source>
</evidence>
<gene>
    <name evidence="9" type="ORF">NE863_17300</name>
</gene>
<name>A0A9Q9D9L4_ENSAD</name>
<dbReference type="InterPro" id="IPR017459">
    <property type="entry name" value="Glycosyl_Trfase_fam3_N_dom"/>
</dbReference>
<dbReference type="SUPFAM" id="SSF52418">
    <property type="entry name" value="Nucleoside phosphorylase/phosphoribosyltransferase catalytic domain"/>
    <property type="match status" value="1"/>
</dbReference>
<evidence type="ECO:0000256" key="1">
    <source>
        <dbReference type="ARBA" id="ARBA00009437"/>
    </source>
</evidence>
<feature type="domain" description="HTH lysR-type" evidence="8">
    <location>
        <begin position="24"/>
        <end position="80"/>
    </location>
</feature>
<evidence type="ECO:0000256" key="2">
    <source>
        <dbReference type="ARBA" id="ARBA00022458"/>
    </source>
</evidence>
<dbReference type="PROSITE" id="PS50931">
    <property type="entry name" value="HTH_LYSR"/>
    <property type="match status" value="1"/>
</dbReference>
<dbReference type="Proteomes" id="UP001055460">
    <property type="component" value="Chromosome"/>
</dbReference>
<dbReference type="PANTHER" id="PTHR30118">
    <property type="entry name" value="HTH-TYPE TRANSCRIPTIONAL REGULATOR LEUO-RELATED"/>
    <property type="match status" value="1"/>
</dbReference>
<dbReference type="InterPro" id="IPR036388">
    <property type="entry name" value="WH-like_DNA-bd_sf"/>
</dbReference>
<evidence type="ECO:0000256" key="3">
    <source>
        <dbReference type="ARBA" id="ARBA00022676"/>
    </source>
</evidence>
<proteinExistence type="inferred from homology"/>
<keyword evidence="4 9" id="KW-0808">Transferase</keyword>
<dbReference type="GO" id="GO:0016757">
    <property type="term" value="F:glycosyltransferase activity"/>
    <property type="evidence" value="ECO:0007669"/>
    <property type="project" value="UniProtKB-KW"/>
</dbReference>
<dbReference type="SUPFAM" id="SSF46785">
    <property type="entry name" value="Winged helix' DNA-binding domain"/>
    <property type="match status" value="1"/>
</dbReference>
<dbReference type="EMBL" id="CP098807">
    <property type="protein sequence ID" value="USJ23021.1"/>
    <property type="molecule type" value="Genomic_DNA"/>
</dbReference>
<reference evidence="9" key="1">
    <citation type="submission" date="2022-06" db="EMBL/GenBank/DDBJ databases">
        <title>Physiological and biochemical characterization and genomic elucidation of a strain of the genus Ensifer adhaerens M8 that combines arsenic oxidation and chromium reduction.</title>
        <authorList>
            <person name="Li X."/>
            <person name="Yu c."/>
        </authorList>
    </citation>
    <scope>NUCLEOTIDE SEQUENCE</scope>
    <source>
        <strain evidence="9">M8</strain>
    </source>
</reference>
<dbReference type="Pfam" id="PF00126">
    <property type="entry name" value="HTH_1"/>
    <property type="match status" value="1"/>
</dbReference>
<organism evidence="9 10">
    <name type="scientific">Ensifer adhaerens</name>
    <name type="common">Sinorhizobium morelense</name>
    <dbReference type="NCBI Taxonomy" id="106592"/>
    <lineage>
        <taxon>Bacteria</taxon>
        <taxon>Pseudomonadati</taxon>
        <taxon>Pseudomonadota</taxon>
        <taxon>Alphaproteobacteria</taxon>
        <taxon>Hyphomicrobiales</taxon>
        <taxon>Rhizobiaceae</taxon>
        <taxon>Sinorhizobium/Ensifer group</taxon>
        <taxon>Ensifer</taxon>
    </lineage>
</organism>
<evidence type="ECO:0000313" key="10">
    <source>
        <dbReference type="Proteomes" id="UP001055460"/>
    </source>
</evidence>
<dbReference type="AlphaFoldDB" id="A0A9Q9D9L4"/>
<dbReference type="InterPro" id="IPR000847">
    <property type="entry name" value="LysR_HTH_N"/>
</dbReference>
<keyword evidence="6" id="KW-0238">DNA-binding</keyword>
<keyword evidence="2" id="KW-0536">Nodulation</keyword>
<keyword evidence="3" id="KW-0328">Glycosyltransferase</keyword>
<dbReference type="Gene3D" id="1.20.970.10">
    <property type="entry name" value="Transferase, Pyrimidine Nucleoside Phosphorylase, Chain C"/>
    <property type="match status" value="1"/>
</dbReference>
<dbReference type="RefSeq" id="WP_090295192.1">
    <property type="nucleotide sequence ID" value="NZ_CAXURO020000001.1"/>
</dbReference>